<dbReference type="AlphaFoldDB" id="A0AAV5MV33"/>
<name>A0AAV5MV33_9ROSI</name>
<protein>
    <submittedName>
        <fullName evidence="2">Uncharacterized protein</fullName>
    </submittedName>
</protein>
<dbReference type="Proteomes" id="UP001054252">
    <property type="component" value="Unassembled WGS sequence"/>
</dbReference>
<reference evidence="2 3" key="1">
    <citation type="journal article" date="2021" name="Commun. Biol.">
        <title>The genome of Shorea leprosula (Dipterocarpaceae) highlights the ecological relevance of drought in aseasonal tropical rainforests.</title>
        <authorList>
            <person name="Ng K.K.S."/>
            <person name="Kobayashi M.J."/>
            <person name="Fawcett J.A."/>
            <person name="Hatakeyama M."/>
            <person name="Paape T."/>
            <person name="Ng C.H."/>
            <person name="Ang C.C."/>
            <person name="Tnah L.H."/>
            <person name="Lee C.T."/>
            <person name="Nishiyama T."/>
            <person name="Sese J."/>
            <person name="O'Brien M.J."/>
            <person name="Copetti D."/>
            <person name="Mohd Noor M.I."/>
            <person name="Ong R.C."/>
            <person name="Putra M."/>
            <person name="Sireger I.Z."/>
            <person name="Indrioko S."/>
            <person name="Kosugi Y."/>
            <person name="Izuno A."/>
            <person name="Isagi Y."/>
            <person name="Lee S.L."/>
            <person name="Shimizu K.K."/>
        </authorList>
    </citation>
    <scope>NUCLEOTIDE SEQUENCE [LARGE SCALE GENOMIC DNA]</scope>
    <source>
        <strain evidence="2">214</strain>
    </source>
</reference>
<dbReference type="EMBL" id="BPVZ01001260">
    <property type="protein sequence ID" value="GKV53313.1"/>
    <property type="molecule type" value="Genomic_DNA"/>
</dbReference>
<evidence type="ECO:0000256" key="1">
    <source>
        <dbReference type="SAM" id="MobiDB-lite"/>
    </source>
</evidence>
<accession>A0AAV5MV33</accession>
<gene>
    <name evidence="2" type="ORF">SLEP1_g59845</name>
</gene>
<dbReference type="PANTHER" id="PTHR34807:SF6">
    <property type="entry name" value="MYB-CC TYPE TRANSCRIPTION FACTOR LHEQLE-CONTAINING DOMAIN-CONTAINING PROTEIN"/>
    <property type="match status" value="1"/>
</dbReference>
<keyword evidence="3" id="KW-1185">Reference proteome</keyword>
<comment type="caution">
    <text evidence="2">The sequence shown here is derived from an EMBL/GenBank/DDBJ whole genome shotgun (WGS) entry which is preliminary data.</text>
</comment>
<evidence type="ECO:0000313" key="2">
    <source>
        <dbReference type="EMBL" id="GKV53313.1"/>
    </source>
</evidence>
<evidence type="ECO:0000313" key="3">
    <source>
        <dbReference type="Proteomes" id="UP001054252"/>
    </source>
</evidence>
<feature type="compositionally biased region" description="Basic and acidic residues" evidence="1">
    <location>
        <begin position="122"/>
        <end position="140"/>
    </location>
</feature>
<dbReference type="PANTHER" id="PTHR34807">
    <property type="entry name" value="OS08G0270800 PROTEIN"/>
    <property type="match status" value="1"/>
</dbReference>
<proteinExistence type="predicted"/>
<organism evidence="2 3">
    <name type="scientific">Rubroshorea leprosula</name>
    <dbReference type="NCBI Taxonomy" id="152421"/>
    <lineage>
        <taxon>Eukaryota</taxon>
        <taxon>Viridiplantae</taxon>
        <taxon>Streptophyta</taxon>
        <taxon>Embryophyta</taxon>
        <taxon>Tracheophyta</taxon>
        <taxon>Spermatophyta</taxon>
        <taxon>Magnoliopsida</taxon>
        <taxon>eudicotyledons</taxon>
        <taxon>Gunneridae</taxon>
        <taxon>Pentapetalae</taxon>
        <taxon>rosids</taxon>
        <taxon>malvids</taxon>
        <taxon>Malvales</taxon>
        <taxon>Dipterocarpaceae</taxon>
        <taxon>Rubroshorea</taxon>
    </lineage>
</organism>
<sequence>MKRVSLYSHQPNSVDEQAKARSKHQTLLEDYLELQKDFVSNKKKLQKKKQERETLLAEVRFLRRRHEYLTMLQSQKSELEQDHVQPLYAYMKSKMFAEDKTNDANGAAGKKTPPPTLNSTVVEKEGDGGNRKGAWDPLRVEKKRKGSLINGKRAEKKKISWQDPVALKV</sequence>
<feature type="region of interest" description="Disordered" evidence="1">
    <location>
        <begin position="1"/>
        <end position="22"/>
    </location>
</feature>
<feature type="region of interest" description="Disordered" evidence="1">
    <location>
        <begin position="101"/>
        <end position="158"/>
    </location>
</feature>